<comment type="caution">
    <text evidence="3">The sequence shown here is derived from an EMBL/GenBank/DDBJ whole genome shotgun (WGS) entry which is preliminary data.</text>
</comment>
<name>A0A4S2L804_9HYME</name>
<proteinExistence type="predicted"/>
<feature type="region of interest" description="Disordered" evidence="1">
    <location>
        <begin position="1"/>
        <end position="46"/>
    </location>
</feature>
<protein>
    <submittedName>
        <fullName evidence="3">Uncharacterized protein</fullName>
    </submittedName>
</protein>
<dbReference type="EMBL" id="QBLH01000004">
    <property type="protein sequence ID" value="TGZ58397.1"/>
    <property type="molecule type" value="Genomic_DNA"/>
</dbReference>
<feature type="compositionally biased region" description="Basic and acidic residues" evidence="1">
    <location>
        <begin position="26"/>
        <end position="37"/>
    </location>
</feature>
<feature type="compositionally biased region" description="Basic and acidic residues" evidence="1">
    <location>
        <begin position="79"/>
        <end position="91"/>
    </location>
</feature>
<evidence type="ECO:0000313" key="2">
    <source>
        <dbReference type="EMBL" id="TGZ58397.1"/>
    </source>
</evidence>
<accession>A0A4S2L804</accession>
<sequence>MENTSNDNKSKKRDQTNKSFLGNSARDYKKQKSRETQRLQSLKKTSPVDILLKKIQPSLSEREWIINQRRRNVSSITSAKDKGKERRDISKSKIKKSIEVSGINKSEDKQKLTQEVDRNIGKERKT</sequence>
<dbReference type="Proteomes" id="UP000310200">
    <property type="component" value="Unassembled WGS sequence"/>
</dbReference>
<keyword evidence="4" id="KW-1185">Reference proteome</keyword>
<dbReference type="AlphaFoldDB" id="A0A4S2L804"/>
<evidence type="ECO:0000313" key="4">
    <source>
        <dbReference type="Proteomes" id="UP000310200"/>
    </source>
</evidence>
<reference evidence="3 4" key="1">
    <citation type="journal article" date="2019" name="Philos. Trans. R. Soc. Lond., B, Biol. Sci.">
        <title>Ant behaviour and brain gene expression of defending hosts depend on the ecological success of the intruding social parasite.</title>
        <authorList>
            <person name="Kaur R."/>
            <person name="Stoldt M."/>
            <person name="Jongepier E."/>
            <person name="Feldmeyer B."/>
            <person name="Menzel F."/>
            <person name="Bornberg-Bauer E."/>
            <person name="Foitzik S."/>
        </authorList>
    </citation>
    <scope>NUCLEOTIDE SEQUENCE [LARGE SCALE GENOMIC DNA]</scope>
    <source>
        <tissue evidence="3">Whole body</tissue>
    </source>
</reference>
<evidence type="ECO:0000313" key="3">
    <source>
        <dbReference type="EMBL" id="TGZ58406.1"/>
    </source>
</evidence>
<feature type="compositionally biased region" description="Basic and acidic residues" evidence="1">
    <location>
        <begin position="105"/>
        <end position="126"/>
    </location>
</feature>
<evidence type="ECO:0000256" key="1">
    <source>
        <dbReference type="SAM" id="MobiDB-lite"/>
    </source>
</evidence>
<dbReference type="EMBL" id="QBLH01000004">
    <property type="protein sequence ID" value="TGZ58406.1"/>
    <property type="molecule type" value="Genomic_DNA"/>
</dbReference>
<feature type="region of interest" description="Disordered" evidence="1">
    <location>
        <begin position="69"/>
        <end position="126"/>
    </location>
</feature>
<gene>
    <name evidence="3" type="ORF">DBV15_09619</name>
    <name evidence="2" type="ORF">DBV15_09621</name>
</gene>
<organism evidence="3 4">
    <name type="scientific">Temnothorax longispinosus</name>
    <dbReference type="NCBI Taxonomy" id="300112"/>
    <lineage>
        <taxon>Eukaryota</taxon>
        <taxon>Metazoa</taxon>
        <taxon>Ecdysozoa</taxon>
        <taxon>Arthropoda</taxon>
        <taxon>Hexapoda</taxon>
        <taxon>Insecta</taxon>
        <taxon>Pterygota</taxon>
        <taxon>Neoptera</taxon>
        <taxon>Endopterygota</taxon>
        <taxon>Hymenoptera</taxon>
        <taxon>Apocrita</taxon>
        <taxon>Aculeata</taxon>
        <taxon>Formicoidea</taxon>
        <taxon>Formicidae</taxon>
        <taxon>Myrmicinae</taxon>
        <taxon>Temnothorax</taxon>
    </lineage>
</organism>